<feature type="transmembrane region" description="Helical" evidence="1">
    <location>
        <begin position="448"/>
        <end position="467"/>
    </location>
</feature>
<accession>A0A918D8W9</accession>
<feature type="transmembrane region" description="Helical" evidence="1">
    <location>
        <begin position="624"/>
        <end position="645"/>
    </location>
</feature>
<dbReference type="InterPro" id="IPR027417">
    <property type="entry name" value="P-loop_NTPase"/>
</dbReference>
<feature type="transmembrane region" description="Helical" evidence="1">
    <location>
        <begin position="677"/>
        <end position="698"/>
    </location>
</feature>
<feature type="transmembrane region" description="Helical" evidence="1">
    <location>
        <begin position="479"/>
        <end position="499"/>
    </location>
</feature>
<evidence type="ECO:0000259" key="2">
    <source>
        <dbReference type="PROSITE" id="PS50837"/>
    </source>
</evidence>
<dbReference type="EMBL" id="BMMM01000019">
    <property type="protein sequence ID" value="GGN86812.1"/>
    <property type="molecule type" value="Genomic_DNA"/>
</dbReference>
<name>A0A918D8W9_9ACTN</name>
<evidence type="ECO:0000256" key="1">
    <source>
        <dbReference type="SAM" id="Phobius"/>
    </source>
</evidence>
<sequence>MGAALATGALTVVAVRDRSLESTGPLLSVLGFLVSLAGLLLSTARTGPSPSPGELLDRAAGTLAEAVRAQWQAEWRLRRLQDPEPLAVRWVAASAWLSDLEEAIGWPARDGQRPDLDGQITDIAHVFGRVPSRRLVVLGAPGSGKTVLAVRFTLDLLSRQRTGDPVPVIFQVSTWHPDQQGLRQWLADQLVIGYPTLAADGPSGDVLARELVATGRVLPVLDGLDEMAAPTRSAAVWRLNTELDAGSPLLLTCRSNVYAEVVQNSDVLTSAAVVELQPLGFEEAAEFLVRTARPVRDPAGTRATAWDPILDHVRRHPDTPTSRRLREILSLPLMVAMARAAYGDTGADPSELLCNPRFATPAVLQQHLLEAFVPASFRTSARWDSDDAVHWLRFLARHLEQRGTRDLAWWELPEAQPAPLRLLGPLLGLGILIEAICVARWLSGHGAASTVAAGAGLLGLCVGYAVLSREGIRLRYKALLPLIGVIPLAARIGWVQPLFVSQGEWITRGTGAAYGIGPVLDRLTVGALYGLAVASGLAVVGVTTTPTPSTMPFGWRRRQQRASAQPWRLGRALGQGLSVGLLAGTVLGLGFALAAGSTAAGRAAAFSEDNRWQWLAEGQSPGELFRSAVAFGVTGGLGLGLVAGFSAGLHRWLGVPVDTSRTSSPLDSLRSDRATGLIRGFLVLNSALLSAGLADFVLPQGAGIATAVCLPIGPIALVVSAWGRLLIARLWLCGAGRLPWRLMAFLAEAHERGVLRQAGSVYQFRHARLQEQLASDRTGESA</sequence>
<dbReference type="SUPFAM" id="SSF52540">
    <property type="entry name" value="P-loop containing nucleoside triphosphate hydrolases"/>
    <property type="match status" value="1"/>
</dbReference>
<dbReference type="RefSeq" id="WP_189190928.1">
    <property type="nucleotide sequence ID" value="NZ_BMMM01000019.1"/>
</dbReference>
<feature type="domain" description="NACHT" evidence="2">
    <location>
        <begin position="133"/>
        <end position="256"/>
    </location>
</feature>
<feature type="transmembrane region" description="Helical" evidence="1">
    <location>
        <begin position="527"/>
        <end position="555"/>
    </location>
</feature>
<evidence type="ECO:0000313" key="4">
    <source>
        <dbReference type="Proteomes" id="UP000600365"/>
    </source>
</evidence>
<comment type="caution">
    <text evidence="3">The sequence shown here is derived from an EMBL/GenBank/DDBJ whole genome shotgun (WGS) entry which is preliminary data.</text>
</comment>
<evidence type="ECO:0000313" key="3">
    <source>
        <dbReference type="EMBL" id="GGN86812.1"/>
    </source>
</evidence>
<organism evidence="3 4">
    <name type="scientific">Streptomyces albiflavescens</name>
    <dbReference type="NCBI Taxonomy" id="1623582"/>
    <lineage>
        <taxon>Bacteria</taxon>
        <taxon>Bacillati</taxon>
        <taxon>Actinomycetota</taxon>
        <taxon>Actinomycetes</taxon>
        <taxon>Kitasatosporales</taxon>
        <taxon>Streptomycetaceae</taxon>
        <taxon>Streptomyces</taxon>
    </lineage>
</organism>
<dbReference type="PROSITE" id="PS50837">
    <property type="entry name" value="NACHT"/>
    <property type="match status" value="1"/>
</dbReference>
<protein>
    <recommendedName>
        <fullName evidence="2">NACHT domain-containing protein</fullName>
    </recommendedName>
</protein>
<feature type="transmembrane region" description="Helical" evidence="1">
    <location>
        <begin position="576"/>
        <end position="604"/>
    </location>
</feature>
<dbReference type="AlphaFoldDB" id="A0A918D8W9"/>
<keyword evidence="1" id="KW-1133">Transmembrane helix</keyword>
<reference evidence="3 4" key="1">
    <citation type="journal article" date="2014" name="Int. J. Syst. Evol. Microbiol.">
        <title>Complete genome sequence of Corynebacterium casei LMG S-19264T (=DSM 44701T), isolated from a smear-ripened cheese.</title>
        <authorList>
            <consortium name="US DOE Joint Genome Institute (JGI-PGF)"/>
            <person name="Walter F."/>
            <person name="Albersmeier A."/>
            <person name="Kalinowski J."/>
            <person name="Ruckert C."/>
        </authorList>
    </citation>
    <scope>NUCLEOTIDE SEQUENCE [LARGE SCALE GENOMIC DNA]</scope>
    <source>
        <strain evidence="3 4">CGMCC 4.7111</strain>
    </source>
</reference>
<keyword evidence="1" id="KW-0812">Transmembrane</keyword>
<keyword evidence="1" id="KW-0472">Membrane</keyword>
<gene>
    <name evidence="3" type="ORF">GCM10011579_079010</name>
</gene>
<dbReference type="InterPro" id="IPR007111">
    <property type="entry name" value="NACHT_NTPase"/>
</dbReference>
<dbReference type="Proteomes" id="UP000600365">
    <property type="component" value="Unassembled WGS sequence"/>
</dbReference>
<feature type="transmembrane region" description="Helical" evidence="1">
    <location>
        <begin position="704"/>
        <end position="727"/>
    </location>
</feature>
<proteinExistence type="predicted"/>
<dbReference type="Pfam" id="PF05729">
    <property type="entry name" value="NACHT"/>
    <property type="match status" value="1"/>
</dbReference>
<keyword evidence="4" id="KW-1185">Reference proteome</keyword>
<dbReference type="Gene3D" id="3.40.50.300">
    <property type="entry name" value="P-loop containing nucleotide triphosphate hydrolases"/>
    <property type="match status" value="1"/>
</dbReference>